<dbReference type="GO" id="GO:0003964">
    <property type="term" value="F:RNA-directed DNA polymerase activity"/>
    <property type="evidence" value="ECO:0007669"/>
    <property type="project" value="UniProtKB-KW"/>
</dbReference>
<keyword evidence="2" id="KW-0808">Transferase</keyword>
<dbReference type="InterPro" id="IPR000477">
    <property type="entry name" value="RT_dom"/>
</dbReference>
<keyword evidence="2" id="KW-0548">Nucleotidyltransferase</keyword>
<reference evidence="2" key="1">
    <citation type="submission" date="2022-03" db="EMBL/GenBank/DDBJ databases">
        <title>De novo assembled genomes of Belliella spp. (Cyclobacteriaceae) strains.</title>
        <authorList>
            <person name="Szabo A."/>
            <person name="Korponai K."/>
            <person name="Felfoldi T."/>
        </authorList>
    </citation>
    <scope>NUCLEOTIDE SEQUENCE</scope>
    <source>
        <strain evidence="2">DSM 111903</strain>
    </source>
</reference>
<comment type="caution">
    <text evidence="2">The sequence shown here is derived from an EMBL/GenBank/DDBJ whole genome shotgun (WGS) entry which is preliminary data.</text>
</comment>
<accession>A0ABS9VF10</accession>
<name>A0ABS9VF10_9BACT</name>
<dbReference type="InterPro" id="IPR043502">
    <property type="entry name" value="DNA/RNA_pol_sf"/>
</dbReference>
<evidence type="ECO:0000313" key="2">
    <source>
        <dbReference type="EMBL" id="MCH7415011.1"/>
    </source>
</evidence>
<dbReference type="EMBL" id="JAKZGO010000015">
    <property type="protein sequence ID" value="MCH7415011.1"/>
    <property type="molecule type" value="Genomic_DNA"/>
</dbReference>
<protein>
    <submittedName>
        <fullName evidence="2">Reverse transcriptase domain-containing protein</fullName>
    </submittedName>
</protein>
<evidence type="ECO:0000313" key="3">
    <source>
        <dbReference type="Proteomes" id="UP001165430"/>
    </source>
</evidence>
<dbReference type="RefSeq" id="WP_241413875.1">
    <property type="nucleotide sequence ID" value="NZ_JAKZGO010000015.1"/>
</dbReference>
<gene>
    <name evidence="2" type="ORF">MM213_16035</name>
</gene>
<proteinExistence type="predicted"/>
<keyword evidence="3" id="KW-1185">Reference proteome</keyword>
<sequence length="68" mass="8040">MLNELDKELERRGHKFVRYADDMVILCRSKRSAERVVGSIVRFIEDKLLLKVNRDKSLVAYISKVKFL</sequence>
<evidence type="ECO:0000259" key="1">
    <source>
        <dbReference type="PROSITE" id="PS50878"/>
    </source>
</evidence>
<keyword evidence="2" id="KW-0695">RNA-directed DNA polymerase</keyword>
<dbReference type="PROSITE" id="PS50878">
    <property type="entry name" value="RT_POL"/>
    <property type="match status" value="1"/>
</dbReference>
<feature type="domain" description="Reverse transcriptase" evidence="1">
    <location>
        <begin position="1"/>
        <end position="68"/>
    </location>
</feature>
<dbReference type="Pfam" id="PF00078">
    <property type="entry name" value="RVT_1"/>
    <property type="match status" value="1"/>
</dbReference>
<dbReference type="SUPFAM" id="SSF56672">
    <property type="entry name" value="DNA/RNA polymerases"/>
    <property type="match status" value="1"/>
</dbReference>
<organism evidence="2 3">
    <name type="scientific">Belliella alkalica</name>
    <dbReference type="NCBI Taxonomy" id="1730871"/>
    <lineage>
        <taxon>Bacteria</taxon>
        <taxon>Pseudomonadati</taxon>
        <taxon>Bacteroidota</taxon>
        <taxon>Cytophagia</taxon>
        <taxon>Cytophagales</taxon>
        <taxon>Cyclobacteriaceae</taxon>
        <taxon>Belliella</taxon>
    </lineage>
</organism>
<dbReference type="Proteomes" id="UP001165430">
    <property type="component" value="Unassembled WGS sequence"/>
</dbReference>